<proteinExistence type="predicted"/>
<dbReference type="AlphaFoldDB" id="A0A0W8F2F7"/>
<protein>
    <submittedName>
        <fullName evidence="1">Uncharacterized protein</fullName>
    </submittedName>
</protein>
<evidence type="ECO:0000313" key="1">
    <source>
        <dbReference type="EMBL" id="KUG15068.1"/>
    </source>
</evidence>
<comment type="caution">
    <text evidence="1">The sequence shown here is derived from an EMBL/GenBank/DDBJ whole genome shotgun (WGS) entry which is preliminary data.</text>
</comment>
<accession>A0A0W8F2F7</accession>
<reference evidence="1" key="1">
    <citation type="journal article" date="2015" name="Proc. Natl. Acad. Sci. U.S.A.">
        <title>Networks of energetic and metabolic interactions define dynamics in microbial communities.</title>
        <authorList>
            <person name="Embree M."/>
            <person name="Liu J.K."/>
            <person name="Al-Bassam M.M."/>
            <person name="Zengler K."/>
        </authorList>
    </citation>
    <scope>NUCLEOTIDE SEQUENCE</scope>
</reference>
<organism evidence="1">
    <name type="scientific">hydrocarbon metagenome</name>
    <dbReference type="NCBI Taxonomy" id="938273"/>
    <lineage>
        <taxon>unclassified sequences</taxon>
        <taxon>metagenomes</taxon>
        <taxon>ecological metagenomes</taxon>
    </lineage>
</organism>
<gene>
    <name evidence="1" type="ORF">ASZ90_015287</name>
</gene>
<dbReference type="EMBL" id="LNQE01001591">
    <property type="protein sequence ID" value="KUG15068.1"/>
    <property type="molecule type" value="Genomic_DNA"/>
</dbReference>
<sequence length="49" mass="5568">MHNFSSCVLDTSVVIKALFSPTRTPVPRRRQQAGRRIVKGMVPWQVGMQ</sequence>
<name>A0A0W8F2F7_9ZZZZ</name>